<feature type="active site" description="Proton acceptor" evidence="1">
    <location>
        <position position="65"/>
    </location>
</feature>
<feature type="site" description="Participates in a stacking interaction with the thymidine ring of dTDP-4-oxo-6-deoxyglucose" evidence="2">
    <location>
        <position position="140"/>
    </location>
</feature>
<dbReference type="Pfam" id="PF00908">
    <property type="entry name" value="dTDP_sugar_isom"/>
    <property type="match status" value="1"/>
</dbReference>
<evidence type="ECO:0000256" key="2">
    <source>
        <dbReference type="PIRSR" id="PIRSR600888-3"/>
    </source>
</evidence>
<dbReference type="InterPro" id="IPR014710">
    <property type="entry name" value="RmlC-like_jellyroll"/>
</dbReference>
<gene>
    <name evidence="4" type="primary">rfbC</name>
    <name evidence="4" type="ORF">H9746_02635</name>
</gene>
<evidence type="ECO:0000313" key="4">
    <source>
        <dbReference type="EMBL" id="HIV61733.1"/>
    </source>
</evidence>
<proteinExistence type="inferred from homology"/>
<dbReference type="NCBIfam" id="TIGR01221">
    <property type="entry name" value="rmlC"/>
    <property type="match status" value="1"/>
</dbReference>
<organism evidence="4 5">
    <name type="scientific">Candidatus Butyricicoccus avistercoris</name>
    <dbReference type="NCBI Taxonomy" id="2838518"/>
    <lineage>
        <taxon>Bacteria</taxon>
        <taxon>Bacillati</taxon>
        <taxon>Bacillota</taxon>
        <taxon>Clostridia</taxon>
        <taxon>Eubacteriales</taxon>
        <taxon>Butyricicoccaceae</taxon>
        <taxon>Butyricicoccus</taxon>
    </lineage>
</organism>
<dbReference type="Gene3D" id="2.60.120.10">
    <property type="entry name" value="Jelly Rolls"/>
    <property type="match status" value="1"/>
</dbReference>
<name>A0A9D1PHW9_9FIRM</name>
<comment type="catalytic activity">
    <reaction evidence="3">
        <text>dTDP-4-dehydro-6-deoxy-alpha-D-glucose = dTDP-4-dehydro-beta-L-rhamnose</text>
        <dbReference type="Rhea" id="RHEA:16969"/>
        <dbReference type="ChEBI" id="CHEBI:57649"/>
        <dbReference type="ChEBI" id="CHEBI:62830"/>
        <dbReference type="EC" id="5.1.3.13"/>
    </reaction>
</comment>
<dbReference type="InterPro" id="IPR011051">
    <property type="entry name" value="RmlC_Cupin_sf"/>
</dbReference>
<comment type="subunit">
    <text evidence="3">Homodimer.</text>
</comment>
<comment type="caution">
    <text evidence="4">The sequence shown here is derived from an EMBL/GenBank/DDBJ whole genome shotgun (WGS) entry which is preliminary data.</text>
</comment>
<dbReference type="EC" id="5.1.3.13" evidence="3"/>
<evidence type="ECO:0000313" key="5">
    <source>
        <dbReference type="Proteomes" id="UP000886808"/>
    </source>
</evidence>
<dbReference type="CDD" id="cd00438">
    <property type="entry name" value="cupin_RmlC"/>
    <property type="match status" value="1"/>
</dbReference>
<comment type="function">
    <text evidence="3">Catalyzes the epimerization of the C3' and C5'positions of dTDP-6-deoxy-D-xylo-4-hexulose, forming dTDP-6-deoxy-L-lyxo-4-hexulose.</text>
</comment>
<sequence>MADKFCFEETSISGLIKIRPFFAPDERGFFSKVFEKEIFRENGIQMEPFEELQSYSHKGVIRGLHFQHNHSQDKLVRVLNGKVFDVAVDLRSNSYTFGKWQGFYLSAENREMLYIPKGFAHGFLAMEENTLFSYICGDCYDPKSEDGILWNDKEIDVKWPLDNIDKVIISKKDQKLQTFCQFKTIYNALV</sequence>
<dbReference type="EMBL" id="DXIE01000018">
    <property type="protein sequence ID" value="HIV61733.1"/>
    <property type="molecule type" value="Genomic_DNA"/>
</dbReference>
<protein>
    <recommendedName>
        <fullName evidence="3">dTDP-4-dehydrorhamnose 3,5-epimerase</fullName>
        <ecNumber evidence="3">5.1.3.13</ecNumber>
    </recommendedName>
    <alternativeName>
        <fullName evidence="3">Thymidine diphospho-4-keto-rhamnose 3,5-epimerase</fullName>
    </alternativeName>
</protein>
<dbReference type="GO" id="GO:0019305">
    <property type="term" value="P:dTDP-rhamnose biosynthetic process"/>
    <property type="evidence" value="ECO:0007669"/>
    <property type="project" value="UniProtKB-UniRule"/>
</dbReference>
<evidence type="ECO:0000256" key="1">
    <source>
        <dbReference type="PIRSR" id="PIRSR600888-1"/>
    </source>
</evidence>
<feature type="active site" description="Proton donor" evidence="1">
    <location>
        <position position="134"/>
    </location>
</feature>
<evidence type="ECO:0000256" key="3">
    <source>
        <dbReference type="RuleBase" id="RU364069"/>
    </source>
</evidence>
<dbReference type="GO" id="GO:0005829">
    <property type="term" value="C:cytosol"/>
    <property type="evidence" value="ECO:0007669"/>
    <property type="project" value="TreeGrafter"/>
</dbReference>
<dbReference type="SUPFAM" id="SSF51182">
    <property type="entry name" value="RmlC-like cupins"/>
    <property type="match status" value="1"/>
</dbReference>
<dbReference type="AlphaFoldDB" id="A0A9D1PHW9"/>
<reference evidence="4" key="2">
    <citation type="submission" date="2021-04" db="EMBL/GenBank/DDBJ databases">
        <authorList>
            <person name="Gilroy R."/>
        </authorList>
    </citation>
    <scope>NUCLEOTIDE SEQUENCE</scope>
    <source>
        <strain evidence="4">CHK193-4272</strain>
    </source>
</reference>
<dbReference type="PANTHER" id="PTHR21047:SF2">
    <property type="entry name" value="THYMIDINE DIPHOSPHO-4-KETO-RHAMNOSE 3,5-EPIMERASE"/>
    <property type="match status" value="1"/>
</dbReference>
<comment type="similarity">
    <text evidence="3">Belongs to the dTDP-4-dehydrorhamnose 3,5-epimerase family.</text>
</comment>
<keyword evidence="3 4" id="KW-0413">Isomerase</keyword>
<dbReference type="PANTHER" id="PTHR21047">
    <property type="entry name" value="DTDP-6-DEOXY-D-GLUCOSE-3,5 EPIMERASE"/>
    <property type="match status" value="1"/>
</dbReference>
<dbReference type="InterPro" id="IPR000888">
    <property type="entry name" value="RmlC-like"/>
</dbReference>
<dbReference type="GO" id="GO:0000271">
    <property type="term" value="P:polysaccharide biosynthetic process"/>
    <property type="evidence" value="ECO:0007669"/>
    <property type="project" value="TreeGrafter"/>
</dbReference>
<dbReference type="Proteomes" id="UP000886808">
    <property type="component" value="Unassembled WGS sequence"/>
</dbReference>
<comment type="pathway">
    <text evidence="3">Carbohydrate biosynthesis; dTDP-L-rhamnose biosynthesis.</text>
</comment>
<dbReference type="GO" id="GO:0008830">
    <property type="term" value="F:dTDP-4-dehydrorhamnose 3,5-epimerase activity"/>
    <property type="evidence" value="ECO:0007669"/>
    <property type="project" value="UniProtKB-UniRule"/>
</dbReference>
<accession>A0A9D1PHW9</accession>
<reference evidence="4" key="1">
    <citation type="journal article" date="2021" name="PeerJ">
        <title>Extensive microbial diversity within the chicken gut microbiome revealed by metagenomics and culture.</title>
        <authorList>
            <person name="Gilroy R."/>
            <person name="Ravi A."/>
            <person name="Getino M."/>
            <person name="Pursley I."/>
            <person name="Horton D.L."/>
            <person name="Alikhan N.F."/>
            <person name="Baker D."/>
            <person name="Gharbi K."/>
            <person name="Hall N."/>
            <person name="Watson M."/>
            <person name="Adriaenssens E.M."/>
            <person name="Foster-Nyarko E."/>
            <person name="Jarju S."/>
            <person name="Secka A."/>
            <person name="Antonio M."/>
            <person name="Oren A."/>
            <person name="Chaudhuri R.R."/>
            <person name="La Ragione R."/>
            <person name="Hildebrand F."/>
            <person name="Pallen M.J."/>
        </authorList>
    </citation>
    <scope>NUCLEOTIDE SEQUENCE</scope>
    <source>
        <strain evidence="4">CHK193-4272</strain>
    </source>
</reference>